<sequence length="693" mass="78505">MSNAESINKSLYRPLLSGIRYDAYMPFSDCSSVKLGEGDTSFSIAKMKEWALKYRHHTERLTKRFFSSLKLNDLCKEVHHLLFNHIQYKLDGTTQMLRSPACAWLTRNEGIDCKSYSIFASTILQNAGISHYMRRIKQQGVYPDAFTHVYIVVPKNQKTNDLSEGYYTIDGTIRQFGELPFLDKDDVFIESAKGLGCPKKPLTEFSRISVSEKTENQTKLTKLTKLPKIQAMKNGKHGAWQSFVSAIDAFDVLVPNNPDLLRLKKKVHFLVKQQKTDVHFFIDGFTIVLDGERYDLIKIPQGMSAPTLDIDALITDSYNEATYFGEIGKQQGKQKTINVVNAVGGTAAAVVNVIPGIGQILSACLAAVTALVSLAVMFGYDPCAGAFYTSDYINNNLQSDFYKKFKATMERVQKNIDGSTQPLAINDLNTLLKEIDLGFKHFQHELKTHSGNECSKGALQGYQNFAVNVKQSVDAMLEGLKVALGEDFNVSVIERESSTSNRMWYFIVPAAKNAIKATYRVLSIESREKKKGVYPYGTEESFDNWLNNNVAVLSGQYGTQVGQKYKAEMLPFKEKIAAIRKNIYLPVLTRLTAEDKLRKEQYEIWLKYDQNYKNEMLRASKNKLEAYAKTQVSFWEEMKKIRAQRISDEKRRIENVQTIERKKAQVEAGILNKKNMSLGILALLGGVMIWQLK</sequence>
<dbReference type="RefSeq" id="WP_095920049.1">
    <property type="nucleotide sequence ID" value="NZ_CP022389.1"/>
</dbReference>
<organism evidence="1 2">
    <name type="scientific">Capnocytophaga canimorsus</name>
    <dbReference type="NCBI Taxonomy" id="28188"/>
    <lineage>
        <taxon>Bacteria</taxon>
        <taxon>Pseudomonadati</taxon>
        <taxon>Bacteroidota</taxon>
        <taxon>Flavobacteriia</taxon>
        <taxon>Flavobacteriales</taxon>
        <taxon>Flavobacteriaceae</taxon>
        <taxon>Capnocytophaga</taxon>
    </lineage>
</organism>
<dbReference type="Proteomes" id="UP000243753">
    <property type="component" value="Chromosome"/>
</dbReference>
<name>A0AAC9Z5C7_9FLAO</name>
<protein>
    <submittedName>
        <fullName evidence="1">Uncharacterized protein</fullName>
    </submittedName>
</protein>
<evidence type="ECO:0000313" key="2">
    <source>
        <dbReference type="Proteomes" id="UP000243753"/>
    </source>
</evidence>
<accession>A0AAC9Z5C7</accession>
<proteinExistence type="predicted"/>
<dbReference type="AlphaFoldDB" id="A0AAC9Z5C7"/>
<dbReference type="EMBL" id="CP022389">
    <property type="protein sequence ID" value="ATA94653.1"/>
    <property type="molecule type" value="Genomic_DNA"/>
</dbReference>
<gene>
    <name evidence="1" type="ORF">CGC54_10085</name>
</gene>
<reference evidence="2" key="1">
    <citation type="submission" date="2017-06" db="EMBL/GenBank/DDBJ databases">
        <title>Capnocytophaga spp. assemblies.</title>
        <authorList>
            <person name="Gulvik C.A."/>
        </authorList>
    </citation>
    <scope>NUCLEOTIDE SEQUENCE [LARGE SCALE GENOMIC DNA]</scope>
    <source>
        <strain evidence="2">H3936</strain>
    </source>
</reference>
<evidence type="ECO:0000313" key="1">
    <source>
        <dbReference type="EMBL" id="ATA94653.1"/>
    </source>
</evidence>